<feature type="transmembrane region" description="Helical" evidence="9">
    <location>
        <begin position="84"/>
        <end position="104"/>
    </location>
</feature>
<dbReference type="RefSeq" id="WP_194848224.1">
    <property type="nucleotide sequence ID" value="NZ_JAAEJV010000050.1"/>
</dbReference>
<sequence>MTRKPGSVFGGTLLITGSCIGAGMLGLPILTGIPGFFPSSIMFFIAWLFMLTTALLMVEIQGWFNKPVNLISMVEHTLGPIGKVLCWLLYLFLFYALLVAYMSLSGNHTSLFVDRTFHLPLSNWTGSLFFVIVFGWMVYLGAKPVDHLNRYLMIGKILSFVLLVMLGAQYIAPRLLIHWQPKYALFTFPILIISFGFHNMIPVLMKYMGGDRVRVRKTIYAGSLFTFAIYLIWEVVTLGILPYTDILHSYKIDIDAAQAIRTYLGSTLIGYSVQSLAFFAILTSFLAQALSLTNFLSDGFKIKHTHRENIGMCLLALIPPLILSILYPEIFFQAINFAGGICAVVLFGIFPVLMAWIGRYQKKNLLPDRVPGGRLLLIALLLIATFIFFDEATTMLNFNLFPKP</sequence>
<dbReference type="EMBL" id="JAAEJV010000050">
    <property type="protein sequence ID" value="MBF5059906.1"/>
    <property type="molecule type" value="Genomic_DNA"/>
</dbReference>
<keyword evidence="11" id="KW-1185">Reference proteome</keyword>
<protein>
    <submittedName>
        <fullName evidence="10">Tyrosine-specific transport protein</fullName>
    </submittedName>
</protein>
<evidence type="ECO:0000313" key="10">
    <source>
        <dbReference type="EMBL" id="MBF5059906.1"/>
    </source>
</evidence>
<evidence type="ECO:0000256" key="3">
    <source>
        <dbReference type="ARBA" id="ARBA00022475"/>
    </source>
</evidence>
<keyword evidence="4" id="KW-0997">Cell inner membrane</keyword>
<feature type="transmembrane region" description="Helical" evidence="9">
    <location>
        <begin position="41"/>
        <end position="64"/>
    </location>
</feature>
<feature type="transmembrane region" description="Helical" evidence="9">
    <location>
        <begin position="7"/>
        <end position="29"/>
    </location>
</feature>
<dbReference type="PROSITE" id="PS51257">
    <property type="entry name" value="PROKAR_LIPOPROTEIN"/>
    <property type="match status" value="1"/>
</dbReference>
<keyword evidence="6" id="KW-0029">Amino-acid transport</keyword>
<evidence type="ECO:0000256" key="4">
    <source>
        <dbReference type="ARBA" id="ARBA00022519"/>
    </source>
</evidence>
<keyword evidence="3" id="KW-1003">Cell membrane</keyword>
<reference evidence="10 11" key="1">
    <citation type="submission" date="2020-01" db="EMBL/GenBank/DDBJ databases">
        <title>Draft genome sequence of Cand. Neptunochlamydia vexilliferae K9.</title>
        <authorList>
            <person name="Schulz F."/>
            <person name="Koestlbacher S."/>
            <person name="Wascher F."/>
            <person name="Pizzetti I."/>
            <person name="Horn M."/>
        </authorList>
    </citation>
    <scope>NUCLEOTIDE SEQUENCE [LARGE SCALE GENOMIC DNA]</scope>
    <source>
        <strain evidence="10 11">K9</strain>
    </source>
</reference>
<feature type="transmembrane region" description="Helical" evidence="9">
    <location>
        <begin position="370"/>
        <end position="389"/>
    </location>
</feature>
<dbReference type="Gene3D" id="1.20.1740.10">
    <property type="entry name" value="Amino acid/polyamine transporter I"/>
    <property type="match status" value="1"/>
</dbReference>
<name>A0ABS0B0I3_9BACT</name>
<gene>
    <name evidence="10" type="ORF">NEPTK9_001429</name>
</gene>
<keyword evidence="7 9" id="KW-1133">Transmembrane helix</keyword>
<feature type="transmembrane region" description="Helical" evidence="9">
    <location>
        <begin position="276"/>
        <end position="297"/>
    </location>
</feature>
<dbReference type="Proteomes" id="UP001194714">
    <property type="component" value="Unassembled WGS sequence"/>
</dbReference>
<keyword evidence="8 9" id="KW-0472">Membrane</keyword>
<proteinExistence type="predicted"/>
<feature type="transmembrane region" description="Helical" evidence="9">
    <location>
        <begin position="334"/>
        <end position="358"/>
    </location>
</feature>
<evidence type="ECO:0000313" key="11">
    <source>
        <dbReference type="Proteomes" id="UP001194714"/>
    </source>
</evidence>
<dbReference type="InterPro" id="IPR013059">
    <property type="entry name" value="Trp_tyr_transpt"/>
</dbReference>
<accession>A0ABS0B0I3</accession>
<dbReference type="InterPro" id="IPR018227">
    <property type="entry name" value="Amino_acid_transport_2"/>
</dbReference>
<dbReference type="PRINTS" id="PR00166">
    <property type="entry name" value="AROAAPRMEASE"/>
</dbReference>
<evidence type="ECO:0000256" key="9">
    <source>
        <dbReference type="SAM" id="Phobius"/>
    </source>
</evidence>
<dbReference type="PANTHER" id="PTHR32195:SF26">
    <property type="entry name" value="TRYPTOPHAN OR TYROSINE TRANSPORTER PROTEIN"/>
    <property type="match status" value="1"/>
</dbReference>
<comment type="caution">
    <text evidence="10">The sequence shown here is derived from an EMBL/GenBank/DDBJ whole genome shotgun (WGS) entry which is preliminary data.</text>
</comment>
<feature type="transmembrane region" description="Helical" evidence="9">
    <location>
        <begin position="219"/>
        <end position="241"/>
    </location>
</feature>
<dbReference type="PANTHER" id="PTHR32195">
    <property type="entry name" value="OS07G0662800 PROTEIN"/>
    <property type="match status" value="1"/>
</dbReference>
<comment type="subcellular location">
    <subcellularLocation>
        <location evidence="1">Cell inner membrane</location>
        <topology evidence="1">Multi-pass membrane protein</topology>
    </subcellularLocation>
</comment>
<evidence type="ECO:0000256" key="8">
    <source>
        <dbReference type="ARBA" id="ARBA00023136"/>
    </source>
</evidence>
<feature type="transmembrane region" description="Helical" evidence="9">
    <location>
        <begin position="154"/>
        <end position="172"/>
    </location>
</feature>
<evidence type="ECO:0000256" key="2">
    <source>
        <dbReference type="ARBA" id="ARBA00022448"/>
    </source>
</evidence>
<keyword evidence="2" id="KW-0813">Transport</keyword>
<evidence type="ECO:0000256" key="5">
    <source>
        <dbReference type="ARBA" id="ARBA00022692"/>
    </source>
</evidence>
<keyword evidence="5 9" id="KW-0812">Transmembrane</keyword>
<evidence type="ECO:0000256" key="7">
    <source>
        <dbReference type="ARBA" id="ARBA00022989"/>
    </source>
</evidence>
<evidence type="ECO:0000256" key="1">
    <source>
        <dbReference type="ARBA" id="ARBA00004429"/>
    </source>
</evidence>
<feature type="transmembrane region" description="Helical" evidence="9">
    <location>
        <begin position="124"/>
        <end position="142"/>
    </location>
</feature>
<feature type="transmembrane region" description="Helical" evidence="9">
    <location>
        <begin position="184"/>
        <end position="207"/>
    </location>
</feature>
<feature type="transmembrane region" description="Helical" evidence="9">
    <location>
        <begin position="309"/>
        <end position="328"/>
    </location>
</feature>
<dbReference type="Pfam" id="PF03222">
    <property type="entry name" value="Trp_Tyr_perm"/>
    <property type="match status" value="1"/>
</dbReference>
<evidence type="ECO:0000256" key="6">
    <source>
        <dbReference type="ARBA" id="ARBA00022970"/>
    </source>
</evidence>
<organism evidence="10 11">
    <name type="scientific">Candidatus Neptunichlamydia vexilliferae</name>
    <dbReference type="NCBI Taxonomy" id="1651774"/>
    <lineage>
        <taxon>Bacteria</taxon>
        <taxon>Pseudomonadati</taxon>
        <taxon>Chlamydiota</taxon>
        <taxon>Chlamydiia</taxon>
        <taxon>Parachlamydiales</taxon>
        <taxon>Simkaniaceae</taxon>
        <taxon>Candidatus Neptunichlamydia</taxon>
    </lineage>
</organism>